<keyword evidence="16" id="KW-0472">Membrane</keyword>
<keyword evidence="9" id="KW-1000">Mitochondrion outer membrane</keyword>
<feature type="region of interest" description="Disordered" evidence="22">
    <location>
        <begin position="383"/>
        <end position="408"/>
    </location>
</feature>
<dbReference type="FunFam" id="2.40.160.10:FF:000001">
    <property type="entry name" value="Voltage-dependent anion-selective channel protein 2"/>
    <property type="match status" value="1"/>
</dbReference>
<dbReference type="PANTHER" id="PTHR11743">
    <property type="entry name" value="VOLTAGE-DEPENDENT ANION-SELECTIVE CHANNEL"/>
    <property type="match status" value="1"/>
</dbReference>
<dbReference type="EMBL" id="JADDUC010000205">
    <property type="protein sequence ID" value="KAG0115759.1"/>
    <property type="molecule type" value="Genomic_DNA"/>
</dbReference>
<dbReference type="GO" id="GO:0005741">
    <property type="term" value="C:mitochondrial outer membrane"/>
    <property type="evidence" value="ECO:0007669"/>
    <property type="project" value="UniProtKB-SubCell"/>
</dbReference>
<evidence type="ECO:0000256" key="12">
    <source>
        <dbReference type="ARBA" id="ARBA00023027"/>
    </source>
</evidence>
<dbReference type="PANTHER" id="PTHR11743:SF28">
    <property type="entry name" value="VOLTAGE-DEPENDENT ANION-SELECTIVE CHANNEL PROTEIN 3"/>
    <property type="match status" value="1"/>
</dbReference>
<reference evidence="23" key="1">
    <citation type="submission" date="2020-10" db="EMBL/GenBank/DDBJ databases">
        <title>Feather gene expression reveals the developmental basis of iridescence in African starlings.</title>
        <authorList>
            <person name="Rubenstein D.R."/>
        </authorList>
    </citation>
    <scope>NUCLEOTIDE SEQUENCE</scope>
    <source>
        <strain evidence="23">SS15</strain>
        <tissue evidence="23">Liver</tissue>
    </source>
</reference>
<reference evidence="24 25" key="2">
    <citation type="journal article" date="2021" name="J. Hered.">
        <title>Feather Gene Expression Elucidates the Developmental Basis of Plumage Iridescence in African Starlings.</title>
        <authorList>
            <person name="Rubenstein D.R."/>
            <person name="Corvelo A."/>
            <person name="MacManes M.D."/>
            <person name="Maia R."/>
            <person name="Narzisi G."/>
            <person name="Rousaki A."/>
            <person name="Vandenabeele P."/>
            <person name="Shawkey M.D."/>
            <person name="Solomon J."/>
        </authorList>
    </citation>
    <scope>NUCLEOTIDE SEQUENCE [LARGE SCALE GENOMIC DNA]</scope>
    <source>
        <strain evidence="24">SS15</strain>
    </source>
</reference>
<comment type="subcellular location">
    <subcellularLocation>
        <location evidence="1">Mitochondrion outer membrane</location>
    </subcellularLocation>
</comment>
<evidence type="ECO:0000256" key="8">
    <source>
        <dbReference type="ARBA" id="ARBA00022741"/>
    </source>
</evidence>
<dbReference type="InterPro" id="IPR001925">
    <property type="entry name" value="Porin_Euk"/>
</dbReference>
<dbReference type="GO" id="GO:0008308">
    <property type="term" value="F:voltage-gated monoatomic anion channel activity"/>
    <property type="evidence" value="ECO:0007669"/>
    <property type="project" value="InterPro"/>
</dbReference>
<keyword evidence="6" id="KW-0597">Phosphoprotein</keyword>
<keyword evidence="11" id="KW-0007">Acetylation</keyword>
<evidence type="ECO:0000256" key="2">
    <source>
        <dbReference type="ARBA" id="ARBA00007780"/>
    </source>
</evidence>
<dbReference type="CDD" id="cd07306">
    <property type="entry name" value="Porin3_VDAC"/>
    <property type="match status" value="1"/>
</dbReference>
<keyword evidence="5" id="KW-1017">Isopeptide bond</keyword>
<evidence type="ECO:0000256" key="20">
    <source>
        <dbReference type="ARBA" id="ARBA00049964"/>
    </source>
</evidence>
<feature type="region of interest" description="Disordered" evidence="22">
    <location>
        <begin position="321"/>
        <end position="363"/>
    </location>
</feature>
<comment type="catalytic activity">
    <reaction evidence="18">
        <text>K(+)(in) = K(+)(out)</text>
        <dbReference type="Rhea" id="RHEA:29463"/>
        <dbReference type="ChEBI" id="CHEBI:29103"/>
    </reaction>
</comment>
<feature type="compositionally biased region" description="Basic and acidic residues" evidence="22">
    <location>
        <begin position="336"/>
        <end position="361"/>
    </location>
</feature>
<accession>A0A835TT88</accession>
<dbReference type="Proteomes" id="UP000618051">
    <property type="component" value="Unassembled WGS sequence"/>
</dbReference>
<keyword evidence="7" id="KW-0812">Transmembrane</keyword>
<evidence type="ECO:0000256" key="15">
    <source>
        <dbReference type="ARBA" id="ARBA00023128"/>
    </source>
</evidence>
<comment type="similarity">
    <text evidence="2">Belongs to the eukaryotic mitochondrial porin family.</text>
</comment>
<dbReference type="InterPro" id="IPR023614">
    <property type="entry name" value="Porin_dom_sf"/>
</dbReference>
<evidence type="ECO:0000256" key="7">
    <source>
        <dbReference type="ARBA" id="ARBA00022692"/>
    </source>
</evidence>
<dbReference type="Gene3D" id="2.40.160.10">
    <property type="entry name" value="Porin"/>
    <property type="match status" value="2"/>
</dbReference>
<keyword evidence="25" id="KW-1185">Reference proteome</keyword>
<dbReference type="Pfam" id="PF01459">
    <property type="entry name" value="Porin_3"/>
    <property type="match status" value="3"/>
</dbReference>
<keyword evidence="13" id="KW-0406">Ion transport</keyword>
<keyword evidence="14" id="KW-0626">Porin</keyword>
<evidence type="ECO:0000256" key="9">
    <source>
        <dbReference type="ARBA" id="ARBA00022787"/>
    </source>
</evidence>
<reference evidence="24" key="3">
    <citation type="submission" date="2022-01" db="EMBL/GenBank/DDBJ databases">
        <authorList>
            <person name="Rubenstein D.R."/>
        </authorList>
    </citation>
    <scope>NUCLEOTIDE SEQUENCE</scope>
    <source>
        <strain evidence="24">SS15</strain>
        <tissue evidence="24">Liver</tissue>
    </source>
</reference>
<evidence type="ECO:0000313" key="25">
    <source>
        <dbReference type="Proteomes" id="UP000618051"/>
    </source>
</evidence>
<evidence type="ECO:0000256" key="11">
    <source>
        <dbReference type="ARBA" id="ARBA00022990"/>
    </source>
</evidence>
<feature type="compositionally biased region" description="Basic and acidic residues" evidence="22">
    <location>
        <begin position="399"/>
        <end position="408"/>
    </location>
</feature>
<dbReference type="GO" id="GO:0046930">
    <property type="term" value="C:pore complex"/>
    <property type="evidence" value="ECO:0007669"/>
    <property type="project" value="UniProtKB-KW"/>
</dbReference>
<sequence>MICKTARPAYVVEYAMAVPPSYSDLGKSARDVFNKGYGFGMVKLELKTKSSTGVVKDQGLTFIQKWNTDNTLGTEVSVENQLAAGLKLAIDTTFVPNTGEFEAVGRKVAPLLGFDGWLAGYQMAFDTAKYKVTQNNFALGYKAGDFQLHTNVNDGTEFGGSIYQKVNDNIETSVNLAWTAGSNNTRFGIAAKYQMDEKTSVVAKVNNASLIGIGYTQTLRPGVKLTLSSLIDGKNFSAGGHKIDSDKSYVPEGTCSSSWPELPRRDTFTLSGLPKQQHILVATACSEKSSSGVSRTAYKAPRKEGWPIRFRNIPAHKVPQLAPSLSRQTAASQKLQESKKSDWLSQVHREREHKDRDKYSRETATVHGCSLPLLKPVQKQALRRSARQSVATVQKRPKLQSDRYTRKC</sequence>
<evidence type="ECO:0000256" key="10">
    <source>
        <dbReference type="ARBA" id="ARBA00022843"/>
    </source>
</evidence>
<name>A0A835TT88_9PASS</name>
<evidence type="ECO:0000256" key="13">
    <source>
        <dbReference type="ARBA" id="ARBA00023065"/>
    </source>
</evidence>
<evidence type="ECO:0000256" key="17">
    <source>
        <dbReference type="ARBA" id="ARBA00024167"/>
    </source>
</evidence>
<dbReference type="EMBL" id="JADDUC020000032">
    <property type="protein sequence ID" value="KAI1230022.1"/>
    <property type="molecule type" value="Genomic_DNA"/>
</dbReference>
<keyword evidence="3" id="KW-0813">Transport</keyword>
<comment type="caution">
    <text evidence="23">The sequence shown here is derived from an EMBL/GenBank/DDBJ whole genome shotgun (WGS) entry which is preliminary data.</text>
</comment>
<evidence type="ECO:0000256" key="19">
    <source>
        <dbReference type="ARBA" id="ARBA00046980"/>
    </source>
</evidence>
<organism evidence="23">
    <name type="scientific">Lamprotornis superbus</name>
    <dbReference type="NCBI Taxonomy" id="245042"/>
    <lineage>
        <taxon>Eukaryota</taxon>
        <taxon>Metazoa</taxon>
        <taxon>Chordata</taxon>
        <taxon>Craniata</taxon>
        <taxon>Vertebrata</taxon>
        <taxon>Euteleostomi</taxon>
        <taxon>Archelosauria</taxon>
        <taxon>Archosauria</taxon>
        <taxon>Dinosauria</taxon>
        <taxon>Saurischia</taxon>
        <taxon>Theropoda</taxon>
        <taxon>Coelurosauria</taxon>
        <taxon>Aves</taxon>
        <taxon>Neognathae</taxon>
        <taxon>Neoaves</taxon>
        <taxon>Telluraves</taxon>
        <taxon>Australaves</taxon>
        <taxon>Passeriformes</taxon>
        <taxon>Sturnidae</taxon>
        <taxon>Lamprotornis</taxon>
    </lineage>
</organism>
<proteinExistence type="inferred from homology"/>
<comment type="subunit">
    <text evidence="19">Interacts with ARMC12 in a TBC1D21-dependent manner. Interacts with MISFA.</text>
</comment>
<evidence type="ECO:0000256" key="21">
    <source>
        <dbReference type="ARBA" id="ARBA00050036"/>
    </source>
</evidence>
<evidence type="ECO:0000256" key="22">
    <source>
        <dbReference type="SAM" id="MobiDB-lite"/>
    </source>
</evidence>
<keyword evidence="15" id="KW-0496">Mitochondrion</keyword>
<evidence type="ECO:0000256" key="14">
    <source>
        <dbReference type="ARBA" id="ARBA00023114"/>
    </source>
</evidence>
<evidence type="ECO:0000256" key="16">
    <source>
        <dbReference type="ARBA" id="ARBA00023136"/>
    </source>
</evidence>
<comment type="function">
    <text evidence="20">Non-selective voltage-gated ion channel that mediates the transport of anions and cations through the mitochondrion outer membrane and plasma membrane. Forms a high-conducting channel with a stable open state and a voltage-induced closure with a mild preference for anions over cations. Involved in male fertility and sperm mitochondrial sheath formation.</text>
</comment>
<dbReference type="AlphaFoldDB" id="A0A835TT88"/>
<dbReference type="GO" id="GO:0000166">
    <property type="term" value="F:nucleotide binding"/>
    <property type="evidence" value="ECO:0007669"/>
    <property type="project" value="UniProtKB-KW"/>
</dbReference>
<evidence type="ECO:0000256" key="18">
    <source>
        <dbReference type="ARBA" id="ARBA00034430"/>
    </source>
</evidence>
<evidence type="ECO:0000256" key="3">
    <source>
        <dbReference type="ARBA" id="ARBA00022448"/>
    </source>
</evidence>
<feature type="compositionally biased region" description="Polar residues" evidence="22">
    <location>
        <begin position="323"/>
        <end position="335"/>
    </location>
</feature>
<keyword evidence="4" id="KW-1134">Transmembrane beta strand</keyword>
<comment type="catalytic activity">
    <reaction evidence="17">
        <text>chloride(in) = chloride(out)</text>
        <dbReference type="Rhea" id="RHEA:29823"/>
        <dbReference type="ChEBI" id="CHEBI:17996"/>
    </reaction>
</comment>
<keyword evidence="10" id="KW-0832">Ubl conjugation</keyword>
<evidence type="ECO:0000313" key="24">
    <source>
        <dbReference type="EMBL" id="KAI1230022.1"/>
    </source>
</evidence>
<evidence type="ECO:0000256" key="4">
    <source>
        <dbReference type="ARBA" id="ARBA00022452"/>
    </source>
</evidence>
<protein>
    <recommendedName>
        <fullName evidence="21">Non-selective voltage-gated ion channel VDAC3</fullName>
    </recommendedName>
</protein>
<evidence type="ECO:0000256" key="6">
    <source>
        <dbReference type="ARBA" id="ARBA00022553"/>
    </source>
</evidence>
<dbReference type="GO" id="GO:0015288">
    <property type="term" value="F:porin activity"/>
    <property type="evidence" value="ECO:0007669"/>
    <property type="project" value="UniProtKB-KW"/>
</dbReference>
<evidence type="ECO:0000256" key="1">
    <source>
        <dbReference type="ARBA" id="ARBA00004294"/>
    </source>
</evidence>
<dbReference type="InterPro" id="IPR027246">
    <property type="entry name" value="Porin_Euk/Tom40"/>
</dbReference>
<dbReference type="OrthoDB" id="7827681at2759"/>
<evidence type="ECO:0000313" key="23">
    <source>
        <dbReference type="EMBL" id="KAG0115759.1"/>
    </source>
</evidence>
<keyword evidence="8" id="KW-0547">Nucleotide-binding</keyword>
<gene>
    <name evidence="24" type="ORF">IHE44_0010406</name>
    <name evidence="23" type="ORF">IHE44_005504</name>
</gene>
<keyword evidence="12" id="KW-0520">NAD</keyword>
<evidence type="ECO:0000256" key="5">
    <source>
        <dbReference type="ARBA" id="ARBA00022499"/>
    </source>
</evidence>